<sequence>MDTETKKHKQIKGHEIVRCIGLLVERMLRPHARRLADHWATSTAGAVPIGTFGRTVRFGRTMQNLHFSDNSDPQAYTDRAWKPPQRNPPVPEGQAPTKLFMTCCAETAYCLRLEVYCGKDQHESELGGDSPTKFSADPNFGPAAVVRNLDEVLPPPEPDVYFAVVTDRFYTSVKLALQLLSRNVYTIGTIQSNKAGYPKEVTTPHSTRPNVVPRGSTKMAVMKSVPQMTALLWWDRKPVQFLATGERRMRGGKKVVVPCPSMMRDYHRWMGGVDIHDQLRLQRYSLQLSVVFRKYYKTIFLGLVDMAIVNAFIIYRGARKQRNEPPADHAMFLRHLRAQMLKLTASDFADVVRGKEVFIRC</sequence>
<dbReference type="PANTHER" id="PTHR46599:SF3">
    <property type="entry name" value="PIGGYBAC TRANSPOSABLE ELEMENT-DERIVED PROTEIN 4"/>
    <property type="match status" value="1"/>
</dbReference>
<evidence type="ECO:0000259" key="2">
    <source>
        <dbReference type="Pfam" id="PF13843"/>
    </source>
</evidence>
<dbReference type="AlphaFoldDB" id="W2NVE2"/>
<proteinExistence type="predicted"/>
<feature type="domain" description="PiggyBac transposable element-derived protein" evidence="2">
    <location>
        <begin position="97"/>
        <end position="312"/>
    </location>
</feature>
<feature type="region of interest" description="Disordered" evidence="1">
    <location>
        <begin position="66"/>
        <end position="94"/>
    </location>
</feature>
<dbReference type="Proteomes" id="UP000054532">
    <property type="component" value="Unassembled WGS sequence"/>
</dbReference>
<gene>
    <name evidence="3" type="ORF">L914_03752</name>
</gene>
<dbReference type="VEuPathDB" id="FungiDB:PPTG_22826"/>
<protein>
    <recommendedName>
        <fullName evidence="2">PiggyBac transposable element-derived protein domain-containing protein</fullName>
    </recommendedName>
</protein>
<evidence type="ECO:0000313" key="3">
    <source>
        <dbReference type="EMBL" id="ETM52672.1"/>
    </source>
</evidence>
<dbReference type="PANTHER" id="PTHR46599">
    <property type="entry name" value="PIGGYBAC TRANSPOSABLE ELEMENT-DERIVED PROTEIN 4"/>
    <property type="match status" value="1"/>
</dbReference>
<accession>W2NVE2</accession>
<dbReference type="Pfam" id="PF13843">
    <property type="entry name" value="DDE_Tnp_1_7"/>
    <property type="match status" value="1"/>
</dbReference>
<dbReference type="EMBL" id="KI691568">
    <property type="protein sequence ID" value="ETM52672.1"/>
    <property type="molecule type" value="Genomic_DNA"/>
</dbReference>
<evidence type="ECO:0000256" key="1">
    <source>
        <dbReference type="SAM" id="MobiDB-lite"/>
    </source>
</evidence>
<reference evidence="3" key="1">
    <citation type="submission" date="2013-11" db="EMBL/GenBank/DDBJ databases">
        <title>The Genome Sequence of Phytophthora parasitica IAC_01/95.</title>
        <authorList>
            <consortium name="The Broad Institute Genomics Platform"/>
            <person name="Russ C."/>
            <person name="Tyler B."/>
            <person name="Panabieres F."/>
            <person name="Shan W."/>
            <person name="Tripathy S."/>
            <person name="Grunwald N."/>
            <person name="Machado M."/>
            <person name="Johnson C.S."/>
            <person name="Arredondo F."/>
            <person name="Hong C."/>
            <person name="Coffey M."/>
            <person name="Young S.K."/>
            <person name="Zeng Q."/>
            <person name="Gargeya S."/>
            <person name="Fitzgerald M."/>
            <person name="Abouelleil A."/>
            <person name="Alvarado L."/>
            <person name="Chapman S.B."/>
            <person name="Gainer-Dewar J."/>
            <person name="Goldberg J."/>
            <person name="Griggs A."/>
            <person name="Gujja S."/>
            <person name="Hansen M."/>
            <person name="Howarth C."/>
            <person name="Imamovic A."/>
            <person name="Ireland A."/>
            <person name="Larimer J."/>
            <person name="McCowan C."/>
            <person name="Murphy C."/>
            <person name="Pearson M."/>
            <person name="Poon T.W."/>
            <person name="Priest M."/>
            <person name="Roberts A."/>
            <person name="Saif S."/>
            <person name="Shea T."/>
            <person name="Sykes S."/>
            <person name="Wortman J."/>
            <person name="Nusbaum C."/>
            <person name="Birren B."/>
        </authorList>
    </citation>
    <scope>NUCLEOTIDE SEQUENCE [LARGE SCALE GENOMIC DNA]</scope>
    <source>
        <strain evidence="3">IAC_01/95</strain>
    </source>
</reference>
<dbReference type="InterPro" id="IPR029526">
    <property type="entry name" value="PGBD"/>
</dbReference>
<organism evidence="3">
    <name type="scientific">Phytophthora nicotianae</name>
    <name type="common">Potato buckeye rot agent</name>
    <name type="synonym">Phytophthora parasitica</name>
    <dbReference type="NCBI Taxonomy" id="4792"/>
    <lineage>
        <taxon>Eukaryota</taxon>
        <taxon>Sar</taxon>
        <taxon>Stramenopiles</taxon>
        <taxon>Oomycota</taxon>
        <taxon>Peronosporomycetes</taxon>
        <taxon>Peronosporales</taxon>
        <taxon>Peronosporaceae</taxon>
        <taxon>Phytophthora</taxon>
    </lineage>
</organism>
<name>W2NVE2_PHYNI</name>